<comment type="caution">
    <text evidence="2">The sequence shown here is derived from an EMBL/GenBank/DDBJ whole genome shotgun (WGS) entry which is preliminary data.</text>
</comment>
<gene>
    <name evidence="2" type="ORF">GCM10022407_12060</name>
</gene>
<accession>A0ABP7PMP2</accession>
<dbReference type="Proteomes" id="UP001501556">
    <property type="component" value="Unassembled WGS sequence"/>
</dbReference>
<reference evidence="3" key="1">
    <citation type="journal article" date="2019" name="Int. J. Syst. Evol. Microbiol.">
        <title>The Global Catalogue of Microorganisms (GCM) 10K type strain sequencing project: providing services to taxonomists for standard genome sequencing and annotation.</title>
        <authorList>
            <consortium name="The Broad Institute Genomics Platform"/>
            <consortium name="The Broad Institute Genome Sequencing Center for Infectious Disease"/>
            <person name="Wu L."/>
            <person name="Ma J."/>
        </authorList>
    </citation>
    <scope>NUCLEOTIDE SEQUENCE [LARGE SCALE GENOMIC DNA]</scope>
    <source>
        <strain evidence="3">JCM 17217</strain>
    </source>
</reference>
<evidence type="ECO:0000256" key="1">
    <source>
        <dbReference type="SAM" id="MobiDB-lite"/>
    </source>
</evidence>
<protein>
    <submittedName>
        <fullName evidence="2">Uncharacterized protein</fullName>
    </submittedName>
</protein>
<feature type="region of interest" description="Disordered" evidence="1">
    <location>
        <begin position="89"/>
        <end position="128"/>
    </location>
</feature>
<evidence type="ECO:0000313" key="2">
    <source>
        <dbReference type="EMBL" id="GAA3967447.1"/>
    </source>
</evidence>
<feature type="compositionally biased region" description="Low complexity" evidence="1">
    <location>
        <begin position="95"/>
        <end position="109"/>
    </location>
</feature>
<organism evidence="2 3">
    <name type="scientific">Hymenobacter antarcticus</name>
    <dbReference type="NCBI Taxonomy" id="486270"/>
    <lineage>
        <taxon>Bacteria</taxon>
        <taxon>Pseudomonadati</taxon>
        <taxon>Bacteroidota</taxon>
        <taxon>Cytophagia</taxon>
        <taxon>Cytophagales</taxon>
        <taxon>Hymenobacteraceae</taxon>
        <taxon>Hymenobacter</taxon>
    </lineage>
</organism>
<keyword evidence="3" id="KW-1185">Reference proteome</keyword>
<dbReference type="EMBL" id="BAABDI010000005">
    <property type="protein sequence ID" value="GAA3967447.1"/>
    <property type="molecule type" value="Genomic_DNA"/>
</dbReference>
<name>A0ABP7PMP2_9BACT</name>
<sequence>MRWAGAWVCGRGSWLTNGKRAAPLTVFLLLPHDQWRVGRGWPTVGRRACPGGVPGGIGRGGWLTIGKRDSPLAVVLQLQCIRSGRAARARDGAQRRGVGPIVSDGTTNGREGENGGLRSPDAKPRPARAMGIGRGWLRLFPALPDPLPVCHWGVAG</sequence>
<evidence type="ECO:0000313" key="3">
    <source>
        <dbReference type="Proteomes" id="UP001501556"/>
    </source>
</evidence>
<proteinExistence type="predicted"/>